<comment type="caution">
    <text evidence="5">The sequence shown here is derived from an EMBL/GenBank/DDBJ whole genome shotgun (WGS) entry which is preliminary data.</text>
</comment>
<dbReference type="PANTHER" id="PTHR46215:SF24">
    <property type="entry name" value="DIRIGENT PROTEIN"/>
    <property type="match status" value="1"/>
</dbReference>
<keyword evidence="4" id="KW-0052">Apoplast</keyword>
<name>A0AAV8F7H8_9POAL</name>
<dbReference type="AlphaFoldDB" id="A0AAV8F7H8"/>
<evidence type="ECO:0000313" key="6">
    <source>
        <dbReference type="Proteomes" id="UP001140206"/>
    </source>
</evidence>
<keyword evidence="3 4" id="KW-0964">Secreted</keyword>
<comment type="subunit">
    <text evidence="2 4">Homodimer.</text>
</comment>
<organism evidence="5 6">
    <name type="scientific">Rhynchospora pubera</name>
    <dbReference type="NCBI Taxonomy" id="906938"/>
    <lineage>
        <taxon>Eukaryota</taxon>
        <taxon>Viridiplantae</taxon>
        <taxon>Streptophyta</taxon>
        <taxon>Embryophyta</taxon>
        <taxon>Tracheophyta</taxon>
        <taxon>Spermatophyta</taxon>
        <taxon>Magnoliopsida</taxon>
        <taxon>Liliopsida</taxon>
        <taxon>Poales</taxon>
        <taxon>Cyperaceae</taxon>
        <taxon>Cyperoideae</taxon>
        <taxon>Rhynchosporeae</taxon>
        <taxon>Rhynchospora</taxon>
    </lineage>
</organism>
<dbReference type="Pfam" id="PF03018">
    <property type="entry name" value="Dirigent"/>
    <property type="match status" value="1"/>
</dbReference>
<accession>A0AAV8F7H8</accession>
<comment type="similarity">
    <text evidence="1 4">Belongs to the plant dirigent protein family.</text>
</comment>
<evidence type="ECO:0000256" key="4">
    <source>
        <dbReference type="RuleBase" id="RU363099"/>
    </source>
</evidence>
<evidence type="ECO:0000256" key="2">
    <source>
        <dbReference type="ARBA" id="ARBA00011738"/>
    </source>
</evidence>
<dbReference type="InterPro" id="IPR044859">
    <property type="entry name" value="Allene_oxi_cyc_Dirigent"/>
</dbReference>
<evidence type="ECO:0000313" key="5">
    <source>
        <dbReference type="EMBL" id="KAJ4789322.1"/>
    </source>
</evidence>
<comment type="function">
    <text evidence="4">Dirigent proteins impart stereoselectivity on the phenoxy radical-coupling reaction, yielding optically active lignans from two molecules of coniferyl alcohol in the biosynthesis of lignans, flavonolignans, and alkaloids and thus plays a central role in plant secondary metabolism.</text>
</comment>
<comment type="subcellular location">
    <subcellularLocation>
        <location evidence="4">Secreted</location>
        <location evidence="4">Extracellular space</location>
        <location evidence="4">Apoplast</location>
    </subcellularLocation>
</comment>
<keyword evidence="6" id="KW-1185">Reference proteome</keyword>
<dbReference type="InterPro" id="IPR004265">
    <property type="entry name" value="Dirigent"/>
</dbReference>
<evidence type="ECO:0000256" key="3">
    <source>
        <dbReference type="ARBA" id="ARBA00022525"/>
    </source>
</evidence>
<proteinExistence type="inferred from homology"/>
<gene>
    <name evidence="5" type="ORF">LUZ62_040568</name>
</gene>
<dbReference type="GO" id="GO:0048046">
    <property type="term" value="C:apoplast"/>
    <property type="evidence" value="ECO:0007669"/>
    <property type="project" value="UniProtKB-SubCell"/>
</dbReference>
<dbReference type="PANTHER" id="PTHR46215">
    <property type="entry name" value="DIRIGENT PROTEIN 24-RELATED"/>
    <property type="match status" value="1"/>
</dbReference>
<dbReference type="EMBL" id="JAMFTS010000002">
    <property type="protein sequence ID" value="KAJ4789322.1"/>
    <property type="molecule type" value="Genomic_DNA"/>
</dbReference>
<dbReference type="GO" id="GO:0009699">
    <property type="term" value="P:phenylpropanoid biosynthetic process"/>
    <property type="evidence" value="ECO:0007669"/>
    <property type="project" value="UniProtKB-ARBA"/>
</dbReference>
<dbReference type="Proteomes" id="UP001140206">
    <property type="component" value="Chromosome 2"/>
</dbReference>
<evidence type="ECO:0000256" key="1">
    <source>
        <dbReference type="ARBA" id="ARBA00010746"/>
    </source>
</evidence>
<sequence>MRLIYVKSTLLHKTFQHTLSSFYNYLKRPKMQKQATSISLSIFTLFLLVATAYASRMLTEEPTAGSAIANPAATSAASPAFAPVGSADLPLAGDQPLIFYMHDILGGSNPSARIVAGIVDDVAVSSQLPFARPNGAVLPLDSNVNVNSGNNGAINNNNIPFLTGLGGTTNAVNTNNGGNANGVPFFAGGNLPEGTTLQKLLFGTMTVVDDELTEGPELGTGKLGKAQGFYVASSIDGASQTLALTTMFKAGEYADSISFFGVHRTIDSESHLAIIGGTGKYVKARGFAKVAVVHSAATQHETDGVETVLEFSVYLAY</sequence>
<reference evidence="5" key="1">
    <citation type="submission" date="2022-08" db="EMBL/GenBank/DDBJ databases">
        <authorList>
            <person name="Marques A."/>
        </authorList>
    </citation>
    <scope>NUCLEOTIDE SEQUENCE</scope>
    <source>
        <strain evidence="5">RhyPub2mFocal</strain>
        <tissue evidence="5">Leaves</tissue>
    </source>
</reference>
<dbReference type="Gene3D" id="2.40.480.10">
    <property type="entry name" value="Allene oxide cyclase-like"/>
    <property type="match status" value="1"/>
</dbReference>
<protein>
    <recommendedName>
        <fullName evidence="4">Dirigent protein</fullName>
    </recommendedName>
</protein>